<sequence length="297" mass="33632">MTDNADNFCVRPCDLFLLEQWSSESSLPDDEQVTQIFGSFAKTSVTDRQNYQNQLSQRRVRSSADLEEAERALLARVLLPSERRATGPWLRTYYGSGSDHVLQAMLSGNQDLQSQVERAGGIISDAQRYDYGEAWQRIFTRIPQLLDNKRRVNSYDGELAAELTKAQKWEREDRKDVEEEGGDYEEDGMYWGDLYGQWHLAAQVAVMYVLDEETLGTSEQGSSSDGKILVAWYDAYGKTVRWRRMAVAEVLEVHGLLSVGSYDDHPVWTKAEIGSAYDRESESLPPTPEGEGDSDSD</sequence>
<feature type="region of interest" description="Disordered" evidence="1">
    <location>
        <begin position="274"/>
        <end position="297"/>
    </location>
</feature>
<protein>
    <submittedName>
        <fullName evidence="2">Uncharacterized protein</fullName>
    </submittedName>
</protein>
<keyword evidence="3" id="KW-1185">Reference proteome</keyword>
<evidence type="ECO:0000313" key="3">
    <source>
        <dbReference type="Proteomes" id="UP000076863"/>
    </source>
</evidence>
<name>A0A167CRH2_9HYPO</name>
<organism evidence="2 3">
    <name type="scientific">Beauveria brongniartii RCEF 3172</name>
    <dbReference type="NCBI Taxonomy" id="1081107"/>
    <lineage>
        <taxon>Eukaryota</taxon>
        <taxon>Fungi</taxon>
        <taxon>Dikarya</taxon>
        <taxon>Ascomycota</taxon>
        <taxon>Pezizomycotina</taxon>
        <taxon>Sordariomycetes</taxon>
        <taxon>Hypocreomycetidae</taxon>
        <taxon>Hypocreales</taxon>
        <taxon>Cordycipitaceae</taxon>
        <taxon>Beauveria</taxon>
        <taxon>Beauveria brongniartii</taxon>
    </lineage>
</organism>
<evidence type="ECO:0000313" key="2">
    <source>
        <dbReference type="EMBL" id="OAA41491.1"/>
    </source>
</evidence>
<dbReference type="AlphaFoldDB" id="A0A167CRH2"/>
<comment type="caution">
    <text evidence="2">The sequence shown here is derived from an EMBL/GenBank/DDBJ whole genome shotgun (WGS) entry which is preliminary data.</text>
</comment>
<evidence type="ECO:0000256" key="1">
    <source>
        <dbReference type="SAM" id="MobiDB-lite"/>
    </source>
</evidence>
<dbReference type="EMBL" id="AZHA01000016">
    <property type="protein sequence ID" value="OAA41491.1"/>
    <property type="molecule type" value="Genomic_DNA"/>
</dbReference>
<dbReference type="Proteomes" id="UP000076863">
    <property type="component" value="Unassembled WGS sequence"/>
</dbReference>
<gene>
    <name evidence="2" type="ORF">BBO_05477</name>
</gene>
<accession>A0A167CRH2</accession>
<dbReference type="OrthoDB" id="4364812at2759"/>
<reference evidence="2 3" key="1">
    <citation type="journal article" date="2016" name="Genome Biol. Evol.">
        <title>Divergent and convergent evolution of fungal pathogenicity.</title>
        <authorList>
            <person name="Shang Y."/>
            <person name="Xiao G."/>
            <person name="Zheng P."/>
            <person name="Cen K."/>
            <person name="Zhan S."/>
            <person name="Wang C."/>
        </authorList>
    </citation>
    <scope>NUCLEOTIDE SEQUENCE [LARGE SCALE GENOMIC DNA]</scope>
    <source>
        <strain evidence="2 3">RCEF 3172</strain>
    </source>
</reference>
<proteinExistence type="predicted"/>